<evidence type="ECO:0000256" key="5">
    <source>
        <dbReference type="ARBA" id="ARBA00023004"/>
    </source>
</evidence>
<keyword evidence="6" id="KW-0045">Antibiotic biosynthesis</keyword>
<feature type="domain" description="TauD/TfdA-like" evidence="8">
    <location>
        <begin position="122"/>
        <end position="318"/>
    </location>
</feature>
<dbReference type="GO" id="GO:0016491">
    <property type="term" value="F:oxidoreductase activity"/>
    <property type="evidence" value="ECO:0007669"/>
    <property type="project" value="UniProtKB-KW"/>
</dbReference>
<gene>
    <name evidence="9" type="ORF">E1294_37170</name>
</gene>
<reference evidence="9 10" key="1">
    <citation type="submission" date="2019-03" db="EMBL/GenBank/DDBJ databases">
        <title>Draft genome sequences of novel Actinobacteria.</title>
        <authorList>
            <person name="Sahin N."/>
            <person name="Ay H."/>
            <person name="Saygin H."/>
        </authorList>
    </citation>
    <scope>NUCLEOTIDE SEQUENCE [LARGE SCALE GENOMIC DNA]</scope>
    <source>
        <strain evidence="9 10">KC712</strain>
    </source>
</reference>
<comment type="caution">
    <text evidence="9">The sequence shown here is derived from an EMBL/GenBank/DDBJ whole genome shotgun (WGS) entry which is preliminary data.</text>
</comment>
<dbReference type="GO" id="GO:0017000">
    <property type="term" value="P:antibiotic biosynthetic process"/>
    <property type="evidence" value="ECO:0007669"/>
    <property type="project" value="UniProtKB-KW"/>
</dbReference>
<dbReference type="AlphaFoldDB" id="A0A4R4W7H8"/>
<evidence type="ECO:0000256" key="1">
    <source>
        <dbReference type="ARBA" id="ARBA00001954"/>
    </source>
</evidence>
<keyword evidence="10" id="KW-1185">Reference proteome</keyword>
<dbReference type="Pfam" id="PF02668">
    <property type="entry name" value="TauD"/>
    <property type="match status" value="1"/>
</dbReference>
<sequence>MTEHQRPRNGLIELALPDDVRDDVLERLLSLPDPASDLDDAMTRTHQIFARLPLPLLRAVLDFGRHVDTPGVMLLSNLPSEPDLPPTPTDGGPCAGKPTFVAEGVLLGLSGLLGEPVAFITEKDGRVVHDVIPTATGATTQTSQGSKVFLNFHNDIVHDSSGRYDISNPDFLVLNCLRADIAAEAETWYADARDVLRVLDPRAVEILRSPLFQLNAPGGYVRMFADGKEVYSDPIAILSGPDHAPEIAVAANGVRCVTTEAAEAFDQLQAACRAPEAASVVRLAPGQALLINNRKGLHARTQFLARYDGQDRWLQRTYIRRSLWNIRDRAEAGSRRVHA</sequence>
<name>A0A4R4W7H8_9ACTN</name>
<dbReference type="InterPro" id="IPR014503">
    <property type="entry name" value="Clavaminate_syn-like"/>
</dbReference>
<evidence type="ECO:0000256" key="2">
    <source>
        <dbReference type="ARBA" id="ARBA00008425"/>
    </source>
</evidence>
<evidence type="ECO:0000256" key="7">
    <source>
        <dbReference type="PIRSR" id="PIRSR019543-2"/>
    </source>
</evidence>
<keyword evidence="3 7" id="KW-0479">Metal-binding</keyword>
<proteinExistence type="inferred from homology"/>
<dbReference type="PANTHER" id="PTHR10696:SF56">
    <property type="entry name" value="TAUD_TFDA-LIKE DOMAIN-CONTAINING PROTEIN"/>
    <property type="match status" value="1"/>
</dbReference>
<dbReference type="InterPro" id="IPR050411">
    <property type="entry name" value="AlphaKG_dependent_hydroxylases"/>
</dbReference>
<dbReference type="OrthoDB" id="3872700at2"/>
<evidence type="ECO:0000313" key="10">
    <source>
        <dbReference type="Proteomes" id="UP000294543"/>
    </source>
</evidence>
<dbReference type="PANTHER" id="PTHR10696">
    <property type="entry name" value="GAMMA-BUTYROBETAINE HYDROXYLASE-RELATED"/>
    <property type="match status" value="1"/>
</dbReference>
<evidence type="ECO:0000259" key="8">
    <source>
        <dbReference type="Pfam" id="PF02668"/>
    </source>
</evidence>
<keyword evidence="4" id="KW-0560">Oxidoreductase</keyword>
<protein>
    <submittedName>
        <fullName evidence="9">Oxygenase</fullName>
    </submittedName>
</protein>
<comment type="cofactor">
    <cofactor evidence="1">
        <name>Fe(2+)</name>
        <dbReference type="ChEBI" id="CHEBI:29033"/>
    </cofactor>
</comment>
<dbReference type="EMBL" id="SMKP01000144">
    <property type="protein sequence ID" value="TDD14612.1"/>
    <property type="molecule type" value="Genomic_DNA"/>
</dbReference>
<keyword evidence="5 7" id="KW-0408">Iron</keyword>
<dbReference type="SUPFAM" id="SSF51197">
    <property type="entry name" value="Clavaminate synthase-like"/>
    <property type="match status" value="1"/>
</dbReference>
<feature type="binding site" evidence="7">
    <location>
        <position position="298"/>
    </location>
    <ligand>
        <name>Fe cation</name>
        <dbReference type="ChEBI" id="CHEBI:24875"/>
    </ligand>
</feature>
<dbReference type="InterPro" id="IPR003819">
    <property type="entry name" value="TauD/TfdA-like"/>
</dbReference>
<dbReference type="Gene3D" id="3.60.130.10">
    <property type="entry name" value="Clavaminate synthase-like"/>
    <property type="match status" value="1"/>
</dbReference>
<dbReference type="PIRSF" id="PIRSF019543">
    <property type="entry name" value="Clavaminate_syn"/>
    <property type="match status" value="1"/>
</dbReference>
<comment type="similarity">
    <text evidence="2">Belongs to the clavaminate synthase family.</text>
</comment>
<organism evidence="9 10">
    <name type="scientific">Nonomuraea diastatica</name>
    <dbReference type="NCBI Taxonomy" id="1848329"/>
    <lineage>
        <taxon>Bacteria</taxon>
        <taxon>Bacillati</taxon>
        <taxon>Actinomycetota</taxon>
        <taxon>Actinomycetes</taxon>
        <taxon>Streptosporangiales</taxon>
        <taxon>Streptosporangiaceae</taxon>
        <taxon>Nonomuraea</taxon>
    </lineage>
</organism>
<dbReference type="GO" id="GO:0005506">
    <property type="term" value="F:iron ion binding"/>
    <property type="evidence" value="ECO:0007669"/>
    <property type="project" value="InterPro"/>
</dbReference>
<evidence type="ECO:0000256" key="3">
    <source>
        <dbReference type="ARBA" id="ARBA00022723"/>
    </source>
</evidence>
<dbReference type="Proteomes" id="UP000294543">
    <property type="component" value="Unassembled WGS sequence"/>
</dbReference>
<dbReference type="InterPro" id="IPR042098">
    <property type="entry name" value="TauD-like_sf"/>
</dbReference>
<evidence type="ECO:0000313" key="9">
    <source>
        <dbReference type="EMBL" id="TDD14612.1"/>
    </source>
</evidence>
<accession>A0A4R4W7H8</accession>
<dbReference type="RefSeq" id="WP_132515665.1">
    <property type="nucleotide sequence ID" value="NZ_SMKP01000144.1"/>
</dbReference>
<evidence type="ECO:0000256" key="6">
    <source>
        <dbReference type="ARBA" id="ARBA00023194"/>
    </source>
</evidence>
<evidence type="ECO:0000256" key="4">
    <source>
        <dbReference type="ARBA" id="ARBA00023002"/>
    </source>
</evidence>